<accession>A0ACC0ZML5</accession>
<keyword evidence="2" id="KW-1185">Reference proteome</keyword>
<reference evidence="2" key="1">
    <citation type="journal article" date="2023" name="G3 (Bethesda)">
        <title>Genome assembly and association tests identify interacting loci associated with vigor, precocity, and sex in interspecific pistachio rootstocks.</title>
        <authorList>
            <person name="Palmer W."/>
            <person name="Jacygrad E."/>
            <person name="Sagayaradj S."/>
            <person name="Cavanaugh K."/>
            <person name="Han R."/>
            <person name="Bertier L."/>
            <person name="Beede B."/>
            <person name="Kafkas S."/>
            <person name="Golino D."/>
            <person name="Preece J."/>
            <person name="Michelmore R."/>
        </authorList>
    </citation>
    <scope>NUCLEOTIDE SEQUENCE [LARGE SCALE GENOMIC DNA]</scope>
</reference>
<proteinExistence type="predicted"/>
<dbReference type="Proteomes" id="UP001163603">
    <property type="component" value="Chromosome 1"/>
</dbReference>
<sequence length="130" mass="15316">MLNILPKLSWTSPFELYTITLIQLFQLWPSSIILHLQNSPYHGKLMGESSYIQSNLQYINKKKHYCCLFSIRRLNSDRVWGKRHGRNLQLSSRTNTIKKTSMPTKEMVISKQIDKAFTRENRGVNYLILI</sequence>
<name>A0ACC0ZML5_9ROSI</name>
<dbReference type="EMBL" id="CM047736">
    <property type="protein sequence ID" value="KAJ0053368.1"/>
    <property type="molecule type" value="Genomic_DNA"/>
</dbReference>
<gene>
    <name evidence="1" type="ORF">Pint_00530</name>
</gene>
<evidence type="ECO:0000313" key="1">
    <source>
        <dbReference type="EMBL" id="KAJ0053368.1"/>
    </source>
</evidence>
<organism evidence="1 2">
    <name type="scientific">Pistacia integerrima</name>
    <dbReference type="NCBI Taxonomy" id="434235"/>
    <lineage>
        <taxon>Eukaryota</taxon>
        <taxon>Viridiplantae</taxon>
        <taxon>Streptophyta</taxon>
        <taxon>Embryophyta</taxon>
        <taxon>Tracheophyta</taxon>
        <taxon>Spermatophyta</taxon>
        <taxon>Magnoliopsida</taxon>
        <taxon>eudicotyledons</taxon>
        <taxon>Gunneridae</taxon>
        <taxon>Pentapetalae</taxon>
        <taxon>rosids</taxon>
        <taxon>malvids</taxon>
        <taxon>Sapindales</taxon>
        <taxon>Anacardiaceae</taxon>
        <taxon>Pistacia</taxon>
    </lineage>
</organism>
<protein>
    <submittedName>
        <fullName evidence="1">Uncharacterized protein</fullName>
    </submittedName>
</protein>
<evidence type="ECO:0000313" key="2">
    <source>
        <dbReference type="Proteomes" id="UP001163603"/>
    </source>
</evidence>
<comment type="caution">
    <text evidence="1">The sequence shown here is derived from an EMBL/GenBank/DDBJ whole genome shotgun (WGS) entry which is preliminary data.</text>
</comment>